<sequence>MSPPYKLTYFDIMGLAEPIRLLLSYGNLDFEDCRVPKESWPNIKPNMPFGQIPVLEFNGKVYHQSIAISRYLAKQVKLVGKDDIEDMEIDAIVDVLMDFRSKVAKYHYDGDEAAKEAYAKTLFGEIVPYYLEKLDKQAKENGGYLVGGKLTWADLILVGSIDYMNFMAKKELLAGAPNLLKVKENVAAVPNVQKYLETRSNSHYVYECYITAATPAGQLPIFKVKGKVLHQSMAISRFLGTIQNLAGNTPMENWEIDAAVDTVTDLRL</sequence>
<dbReference type="Proteomes" id="UP000030742">
    <property type="component" value="Unassembled WGS sequence"/>
</dbReference>
<dbReference type="HOGENOM" id="CLU_039475_1_0_1"/>
<gene>
    <name evidence="9" type="ORF">D910_03052</name>
    <name evidence="8" type="ORF">YQE_06755</name>
</gene>
<dbReference type="AlphaFoldDB" id="N6U517"/>
<dbReference type="PANTHER" id="PTHR11571">
    <property type="entry name" value="GLUTATHIONE S-TRANSFERASE"/>
    <property type="match status" value="1"/>
</dbReference>
<comment type="catalytic activity">
    <reaction evidence="5">
        <text>RX + glutathione = an S-substituted glutathione + a halide anion + H(+)</text>
        <dbReference type="Rhea" id="RHEA:16437"/>
        <dbReference type="ChEBI" id="CHEBI:15378"/>
        <dbReference type="ChEBI" id="CHEBI:16042"/>
        <dbReference type="ChEBI" id="CHEBI:17792"/>
        <dbReference type="ChEBI" id="CHEBI:57925"/>
        <dbReference type="ChEBI" id="CHEBI:90779"/>
        <dbReference type="EC" id="2.5.1.18"/>
    </reaction>
</comment>
<feature type="domain" description="GST N-terminal" evidence="6">
    <location>
        <begin position="3"/>
        <end position="80"/>
    </location>
</feature>
<dbReference type="Pfam" id="PF14497">
    <property type="entry name" value="GST_C_3"/>
    <property type="match status" value="1"/>
</dbReference>
<dbReference type="SUPFAM" id="SSF47616">
    <property type="entry name" value="GST C-terminal domain-like"/>
    <property type="match status" value="1"/>
</dbReference>
<comment type="subunit">
    <text evidence="1">Homodimer.</text>
</comment>
<evidence type="ECO:0000313" key="8">
    <source>
        <dbReference type="EMBL" id="ENN76690.1"/>
    </source>
</evidence>
<dbReference type="InterPro" id="IPR040079">
    <property type="entry name" value="Glutathione_S-Trfase"/>
</dbReference>
<organism evidence="8">
    <name type="scientific">Dendroctonus ponderosae</name>
    <name type="common">Mountain pine beetle</name>
    <dbReference type="NCBI Taxonomy" id="77166"/>
    <lineage>
        <taxon>Eukaryota</taxon>
        <taxon>Metazoa</taxon>
        <taxon>Ecdysozoa</taxon>
        <taxon>Arthropoda</taxon>
        <taxon>Hexapoda</taxon>
        <taxon>Insecta</taxon>
        <taxon>Pterygota</taxon>
        <taxon>Neoptera</taxon>
        <taxon>Endopterygota</taxon>
        <taxon>Coleoptera</taxon>
        <taxon>Polyphaga</taxon>
        <taxon>Cucujiformia</taxon>
        <taxon>Curculionidae</taxon>
        <taxon>Scolytinae</taxon>
        <taxon>Dendroctonus</taxon>
    </lineage>
</organism>
<dbReference type="InterPro" id="IPR010987">
    <property type="entry name" value="Glutathione-S-Trfase_C-like"/>
</dbReference>
<dbReference type="PROSITE" id="PS50405">
    <property type="entry name" value="GST_CTER"/>
    <property type="match status" value="1"/>
</dbReference>
<proteinExistence type="inferred from homology"/>
<dbReference type="InterPro" id="IPR050213">
    <property type="entry name" value="GST_superfamily"/>
</dbReference>
<evidence type="ECO:0000256" key="5">
    <source>
        <dbReference type="ARBA" id="ARBA00047960"/>
    </source>
</evidence>
<dbReference type="CDD" id="cd03039">
    <property type="entry name" value="GST_N_Sigma_like"/>
    <property type="match status" value="1"/>
</dbReference>
<name>N6U517_DENPD</name>
<dbReference type="InterPro" id="IPR036282">
    <property type="entry name" value="Glutathione-S-Trfase_C_sf"/>
</dbReference>
<dbReference type="Pfam" id="PF02798">
    <property type="entry name" value="GST_N"/>
    <property type="match status" value="1"/>
</dbReference>
<accession>N6U517</accession>
<protein>
    <recommendedName>
        <fullName evidence="2">glutathione transferase</fullName>
        <ecNumber evidence="2">2.5.1.18</ecNumber>
    </recommendedName>
</protein>
<keyword evidence="3" id="KW-0808">Transferase</keyword>
<evidence type="ECO:0000259" key="7">
    <source>
        <dbReference type="PROSITE" id="PS50405"/>
    </source>
</evidence>
<dbReference type="EMBL" id="KB740969">
    <property type="protein sequence ID" value="ENN76690.1"/>
    <property type="molecule type" value="Genomic_DNA"/>
</dbReference>
<dbReference type="FunFam" id="3.40.30.10:FF:000035">
    <property type="entry name" value="hematopoietic prostaglandin D synthase"/>
    <property type="match status" value="1"/>
</dbReference>
<evidence type="ECO:0000313" key="10">
    <source>
        <dbReference type="Proteomes" id="UP000030742"/>
    </source>
</evidence>
<dbReference type="SUPFAM" id="SSF52833">
    <property type="entry name" value="Thioredoxin-like"/>
    <property type="match status" value="2"/>
</dbReference>
<dbReference type="OMA" id="YWEKDPA"/>
<dbReference type="CDD" id="cd03192">
    <property type="entry name" value="GST_C_Sigma_like"/>
    <property type="match status" value="1"/>
</dbReference>
<dbReference type="Gene3D" id="1.20.1050.10">
    <property type="match status" value="1"/>
</dbReference>
<dbReference type="SFLD" id="SFLDS00019">
    <property type="entry name" value="Glutathione_Transferase_(cytos"/>
    <property type="match status" value="1"/>
</dbReference>
<evidence type="ECO:0000256" key="4">
    <source>
        <dbReference type="ARBA" id="ARBA00038317"/>
    </source>
</evidence>
<dbReference type="SFLD" id="SFLDG01205">
    <property type="entry name" value="AMPS.1"/>
    <property type="match status" value="1"/>
</dbReference>
<dbReference type="GO" id="GO:0004602">
    <property type="term" value="F:glutathione peroxidase activity"/>
    <property type="evidence" value="ECO:0007669"/>
    <property type="project" value="UniProtKB-ARBA"/>
</dbReference>
<evidence type="ECO:0000259" key="6">
    <source>
        <dbReference type="PROSITE" id="PS50404"/>
    </source>
</evidence>
<evidence type="ECO:0000256" key="2">
    <source>
        <dbReference type="ARBA" id="ARBA00012452"/>
    </source>
</evidence>
<dbReference type="OrthoDB" id="414243at2759"/>
<dbReference type="PANTHER" id="PTHR11571:SF224">
    <property type="entry name" value="HEMATOPOIETIC PROSTAGLANDIN D SYNTHASE"/>
    <property type="match status" value="1"/>
</dbReference>
<dbReference type="Gene3D" id="3.40.30.10">
    <property type="entry name" value="Glutaredoxin"/>
    <property type="match status" value="1"/>
</dbReference>
<comment type="similarity">
    <text evidence="4">Belongs to the GST superfamily. Sigma family.</text>
</comment>
<dbReference type="EC" id="2.5.1.18" evidence="2"/>
<dbReference type="GO" id="GO:0004364">
    <property type="term" value="F:glutathione transferase activity"/>
    <property type="evidence" value="ECO:0007669"/>
    <property type="project" value="UniProtKB-EC"/>
</dbReference>
<dbReference type="InterPro" id="IPR004046">
    <property type="entry name" value="GST_C"/>
</dbReference>
<evidence type="ECO:0000313" key="9">
    <source>
        <dbReference type="EMBL" id="ERL85634.1"/>
    </source>
</evidence>
<dbReference type="PROSITE" id="PS50404">
    <property type="entry name" value="GST_NTER"/>
    <property type="match status" value="2"/>
</dbReference>
<dbReference type="InterPro" id="IPR004045">
    <property type="entry name" value="Glutathione_S-Trfase_N"/>
</dbReference>
<dbReference type="EMBL" id="KB631730">
    <property type="protein sequence ID" value="ERL85634.1"/>
    <property type="molecule type" value="Genomic_DNA"/>
</dbReference>
<evidence type="ECO:0000256" key="3">
    <source>
        <dbReference type="ARBA" id="ARBA00022679"/>
    </source>
</evidence>
<dbReference type="STRING" id="77166.N6U517"/>
<feature type="non-terminal residue" evidence="8">
    <location>
        <position position="268"/>
    </location>
</feature>
<dbReference type="InterPro" id="IPR036249">
    <property type="entry name" value="Thioredoxin-like_sf"/>
</dbReference>
<dbReference type="Gene3D" id="1.20.1050.130">
    <property type="match status" value="1"/>
</dbReference>
<feature type="domain" description="GST C-terminal" evidence="7">
    <location>
        <begin position="82"/>
        <end position="204"/>
    </location>
</feature>
<dbReference type="GO" id="GO:0006749">
    <property type="term" value="P:glutathione metabolic process"/>
    <property type="evidence" value="ECO:0007669"/>
    <property type="project" value="TreeGrafter"/>
</dbReference>
<evidence type="ECO:0000256" key="1">
    <source>
        <dbReference type="ARBA" id="ARBA00011738"/>
    </source>
</evidence>
<dbReference type="FunFam" id="1.20.1050.10:FF:000030">
    <property type="entry name" value="Glutathione S-transferase S1"/>
    <property type="match status" value="1"/>
</dbReference>
<dbReference type="SFLD" id="SFLDG00363">
    <property type="entry name" value="AMPS_(cytGST):_Alpha-__Mu-__Pi"/>
    <property type="match status" value="1"/>
</dbReference>
<reference evidence="8 10" key="1">
    <citation type="journal article" date="2013" name="Genome Biol.">
        <title>Draft genome of the mountain pine beetle, Dendroctonus ponderosae Hopkins, a major forest pest.</title>
        <authorList>
            <person name="Keeling C.I."/>
            <person name="Yuen M.M."/>
            <person name="Liao N.Y."/>
            <person name="Docking T.R."/>
            <person name="Chan S.K."/>
            <person name="Taylor G.A."/>
            <person name="Palmquist D.L."/>
            <person name="Jackman S.D."/>
            <person name="Nguyen A."/>
            <person name="Li M."/>
            <person name="Henderson H."/>
            <person name="Janes J.K."/>
            <person name="Zhao Y."/>
            <person name="Pandoh P."/>
            <person name="Moore R."/>
            <person name="Sperling F.A."/>
            <person name="Huber D.P."/>
            <person name="Birol I."/>
            <person name="Jones S.J."/>
            <person name="Bohlmann J."/>
        </authorList>
    </citation>
    <scope>NUCLEOTIDE SEQUENCE</scope>
</reference>
<feature type="non-terminal residue" evidence="8">
    <location>
        <position position="1"/>
    </location>
</feature>
<feature type="domain" description="GST N-terminal" evidence="6">
    <location>
        <begin position="157"/>
        <end position="247"/>
    </location>
</feature>